<keyword evidence="1" id="KW-0812">Transmembrane</keyword>
<proteinExistence type="predicted"/>
<keyword evidence="1" id="KW-1133">Transmembrane helix</keyword>
<dbReference type="STRING" id="134849.SAMN05443668_13421"/>
<feature type="transmembrane region" description="Helical" evidence="1">
    <location>
        <begin position="16"/>
        <end position="40"/>
    </location>
</feature>
<name>A0A1M7RPD3_9ACTN</name>
<sequence length="202" mass="21274">MGTSRAVAFLGSRKNIVGCAGGLAGLGAAVAGFGGAWWWVLPVGLYAAGVLATPPARVRLVASGPDAADEAGAIRRDLSTLLARLDPLAGRLPDGAHAAVRDVAALLFELLDRPDALAAAPDQAYGVTRVVRSDLPISLETYLALPRWYGSGQPADDLAAQLELIRADVERIAAAVYAADAQRLTDHTRYLRDRVNRLEQPD</sequence>
<protein>
    <recommendedName>
        <fullName evidence="4">5-bromo-4-chloroindolyl phosphate hydrolysis protein</fullName>
    </recommendedName>
</protein>
<dbReference type="Proteomes" id="UP000184440">
    <property type="component" value="Unassembled WGS sequence"/>
</dbReference>
<dbReference type="OrthoDB" id="3690694at2"/>
<accession>A0A1M7RPD3</accession>
<dbReference type="RefSeq" id="WP_143175805.1">
    <property type="nucleotide sequence ID" value="NZ_FRCS01000034.1"/>
</dbReference>
<evidence type="ECO:0000313" key="2">
    <source>
        <dbReference type="EMBL" id="SHN48124.1"/>
    </source>
</evidence>
<keyword evidence="3" id="KW-1185">Reference proteome</keyword>
<evidence type="ECO:0000256" key="1">
    <source>
        <dbReference type="SAM" id="Phobius"/>
    </source>
</evidence>
<dbReference type="AlphaFoldDB" id="A0A1M7RPD3"/>
<gene>
    <name evidence="2" type="ORF">SAMN05443668_13421</name>
</gene>
<organism evidence="2 3">
    <name type="scientific">Cryptosporangium aurantiacum</name>
    <dbReference type="NCBI Taxonomy" id="134849"/>
    <lineage>
        <taxon>Bacteria</taxon>
        <taxon>Bacillati</taxon>
        <taxon>Actinomycetota</taxon>
        <taxon>Actinomycetes</taxon>
        <taxon>Cryptosporangiales</taxon>
        <taxon>Cryptosporangiaceae</taxon>
        <taxon>Cryptosporangium</taxon>
    </lineage>
</organism>
<evidence type="ECO:0008006" key="4">
    <source>
        <dbReference type="Google" id="ProtNLM"/>
    </source>
</evidence>
<dbReference type="EMBL" id="FRCS01000034">
    <property type="protein sequence ID" value="SHN48124.1"/>
    <property type="molecule type" value="Genomic_DNA"/>
</dbReference>
<reference evidence="2 3" key="1">
    <citation type="submission" date="2016-11" db="EMBL/GenBank/DDBJ databases">
        <authorList>
            <person name="Jaros S."/>
            <person name="Januszkiewicz K."/>
            <person name="Wedrychowicz H."/>
        </authorList>
    </citation>
    <scope>NUCLEOTIDE SEQUENCE [LARGE SCALE GENOMIC DNA]</scope>
    <source>
        <strain evidence="2 3">DSM 46144</strain>
    </source>
</reference>
<keyword evidence="1" id="KW-0472">Membrane</keyword>
<evidence type="ECO:0000313" key="3">
    <source>
        <dbReference type="Proteomes" id="UP000184440"/>
    </source>
</evidence>